<feature type="coiled-coil region" evidence="2">
    <location>
        <begin position="393"/>
        <end position="427"/>
    </location>
</feature>
<dbReference type="GO" id="GO:0043023">
    <property type="term" value="F:ribosomal large subunit binding"/>
    <property type="evidence" value="ECO:0007669"/>
    <property type="project" value="TreeGrafter"/>
</dbReference>
<keyword evidence="5" id="KW-1185">Reference proteome</keyword>
<dbReference type="Gene3D" id="2.30.310.10">
    <property type="entry name" value="ibrinogen binding protein from staphylococcus aureus domain"/>
    <property type="match status" value="1"/>
</dbReference>
<dbReference type="EMBL" id="CP011267">
    <property type="protein sequence ID" value="AKG91476.1"/>
    <property type="molecule type" value="Genomic_DNA"/>
</dbReference>
<name>A0A0F7DBQ0_9EURY</name>
<dbReference type="FunFam" id="2.30.310.10:FF:000003">
    <property type="entry name" value="Zinc knuckle domain containing protein"/>
    <property type="match status" value="1"/>
</dbReference>
<evidence type="ECO:0000313" key="4">
    <source>
        <dbReference type="EMBL" id="AKG91476.1"/>
    </source>
</evidence>
<evidence type="ECO:0000313" key="5">
    <source>
        <dbReference type="Proteomes" id="UP000034723"/>
    </source>
</evidence>
<organism evidence="4 5">
    <name type="scientific">Geoglobus ahangari</name>
    <dbReference type="NCBI Taxonomy" id="113653"/>
    <lineage>
        <taxon>Archaea</taxon>
        <taxon>Methanobacteriati</taxon>
        <taxon>Methanobacteriota</taxon>
        <taxon>Archaeoglobi</taxon>
        <taxon>Archaeoglobales</taxon>
        <taxon>Archaeoglobaceae</taxon>
        <taxon>Geoglobus</taxon>
    </lineage>
</organism>
<dbReference type="InterPro" id="IPR008532">
    <property type="entry name" value="NFACT_RNA-bd"/>
</dbReference>
<dbReference type="GO" id="GO:1990112">
    <property type="term" value="C:RQC complex"/>
    <property type="evidence" value="ECO:0007669"/>
    <property type="project" value="TreeGrafter"/>
</dbReference>
<reference evidence="4 5" key="1">
    <citation type="submission" date="2015-04" db="EMBL/GenBank/DDBJ databases">
        <title>The complete genome sequence of the hyperthermophilic, obligate iron-reducing archaeon Geoglobus ahangari strain 234T.</title>
        <authorList>
            <person name="Manzella M.P."/>
            <person name="Holmes D.E."/>
            <person name="Rocheleau J.M."/>
            <person name="Chung A."/>
            <person name="Reguera G."/>
            <person name="Kashefi K."/>
        </authorList>
    </citation>
    <scope>NUCLEOTIDE SEQUENCE [LARGE SCALE GENOMIC DNA]</scope>
    <source>
        <strain evidence="4 5">234</strain>
    </source>
</reference>
<dbReference type="InParanoid" id="A0A0F7DBQ0"/>
<dbReference type="PANTHER" id="PTHR15239:SF6">
    <property type="entry name" value="RIBOSOME QUALITY CONTROL COMPLEX SUBUNIT NEMF"/>
    <property type="match status" value="1"/>
</dbReference>
<sequence>MRSMSSLDISIVLREIEEDVIGARVDKVYHHVPNEIRIKLRGKGRIDLVIEAGTRFHPTQFPKEAPRFPSSFAMLLRKHLENARLTAVEQHDFDRVVILTFEREERKRVVAELFSKGNVILTDENYRVIMPLKHTVRVGETYRFPEKRVTPLDIESAEDLRGILDDREIVRVIASKLGTGGLYAEEILQRAGVDKSKKAGELEDEELERIVREMRRLFQPEEIRPHIVLENGKYLDYQPVELLKYSGYEKKYFEKYWMAIDSFFSAKTVERVEEREKKSEVLERLNARLKSQIEAKERFEREMELNRRIGDLIYENYTKIEAIHSAFLKARESRGWDEIEKIIREQQRAGKLKEVKGVVPRENAVDVEVDGHVIRLWLNRSIPEIAEEYYSRAKRFREKLEGVLKAIEKTKEELKRAEEVEERKMLSSIRVARKREWYERYRWYVTSEGFLVIGGRNAEMNEEVVSKHMERRDLFFHTEMPGGSATILKNGQEAGERSIREAAEFAGIYSALWKEGKHSGDVYYVKPEQVKRAARPGEYLPKGSFFIEGKRNYVTVEMKAAIGVDISNLRLLGGPVEGVRKHCDHYVVIEIGDVDFNQFSIQVAKKLVEVAGDEEKHIVRSIATPDEVAKFLPPGRSRIVEAK</sequence>
<dbReference type="NCBIfam" id="NF041120">
    <property type="entry name" value="RqcH_arch"/>
    <property type="match status" value="1"/>
</dbReference>
<dbReference type="InterPro" id="IPR051608">
    <property type="entry name" value="RQC_Subunit_NEMF"/>
</dbReference>
<dbReference type="GO" id="GO:0000049">
    <property type="term" value="F:tRNA binding"/>
    <property type="evidence" value="ECO:0007669"/>
    <property type="project" value="TreeGrafter"/>
</dbReference>
<dbReference type="PANTHER" id="PTHR15239">
    <property type="entry name" value="NUCLEAR EXPORT MEDIATOR FACTOR NEMF"/>
    <property type="match status" value="1"/>
</dbReference>
<feature type="domain" description="NFACT RNA-binding" evidence="3">
    <location>
        <begin position="441"/>
        <end position="549"/>
    </location>
</feature>
<dbReference type="GO" id="GO:0005737">
    <property type="term" value="C:cytoplasm"/>
    <property type="evidence" value="ECO:0007669"/>
    <property type="project" value="UniProtKB-ARBA"/>
</dbReference>
<dbReference type="RefSeq" id="WP_048095333.1">
    <property type="nucleotide sequence ID" value="NZ_CP011267.1"/>
</dbReference>
<evidence type="ECO:0000256" key="1">
    <source>
        <dbReference type="ARBA" id="ARBA00023054"/>
    </source>
</evidence>
<accession>A0A0F7DBQ0</accession>
<dbReference type="STRING" id="113653.GAH_01214"/>
<evidence type="ECO:0000256" key="2">
    <source>
        <dbReference type="SAM" id="Coils"/>
    </source>
</evidence>
<dbReference type="OrthoDB" id="10943at2157"/>
<dbReference type="GO" id="GO:0072344">
    <property type="term" value="P:rescue of stalled ribosome"/>
    <property type="evidence" value="ECO:0007669"/>
    <property type="project" value="TreeGrafter"/>
</dbReference>
<dbReference type="SUPFAM" id="SSF46946">
    <property type="entry name" value="S13-like H2TH domain"/>
    <property type="match status" value="1"/>
</dbReference>
<dbReference type="AlphaFoldDB" id="A0A0F7DBQ0"/>
<dbReference type="HOGENOM" id="CLU_003612_2_1_2"/>
<dbReference type="Pfam" id="PF05833">
    <property type="entry name" value="NFACT_N"/>
    <property type="match status" value="1"/>
</dbReference>
<proteinExistence type="predicted"/>
<protein>
    <submittedName>
        <fullName evidence="4">Putative RNA-binding protein homologous to eukaryotic snRNP</fullName>
    </submittedName>
</protein>
<dbReference type="InterPro" id="IPR010979">
    <property type="entry name" value="Ribosomal_uS13-like_H2TH"/>
</dbReference>
<gene>
    <name evidence="4" type="ORF">GAH_01214</name>
</gene>
<keyword evidence="1 2" id="KW-0175">Coiled coil</keyword>
<evidence type="ECO:0000259" key="3">
    <source>
        <dbReference type="Pfam" id="PF05670"/>
    </source>
</evidence>
<dbReference type="KEGG" id="gah:GAH_01214"/>
<dbReference type="Gene3D" id="1.10.8.50">
    <property type="match status" value="1"/>
</dbReference>
<dbReference type="Proteomes" id="UP000034723">
    <property type="component" value="Chromosome"/>
</dbReference>
<feature type="coiled-coil region" evidence="2">
    <location>
        <begin position="272"/>
        <end position="302"/>
    </location>
</feature>
<dbReference type="PATRIC" id="fig|113653.22.peg.1206"/>
<dbReference type="GeneID" id="24803787"/>
<dbReference type="FunCoup" id="A0A0F7DBQ0">
    <property type="interactions" value="126"/>
</dbReference>
<dbReference type="Pfam" id="PF05670">
    <property type="entry name" value="NFACT-R_1"/>
    <property type="match status" value="1"/>
</dbReference>